<sequence length="459" mass="50614">MPTTSPRGLNRRRFLALGAGTAAAAALAGCTQGSATRRTAGAITFWAAFDRDTDRKYFEQHFVADYNADHDDKVSLTIKDDESLERLQQTAIASGQGPDIVLTSGPSYALEYINAGKLAPLDDYAKAGGWEEKLQTWAYDAGKVEGKLYSIPNSFETMVMFTNNEVMSKYDWTPPTTRQEFEDLCADAKGRGIMPVLAGSAEWKPATEWFVSVMFNHYSGPDAVYSALIGETPWTDPVFVDAITALNGYFQKGWFGGGVKEYFTNRFDTLNTRFAKGEIALDITGSWAFGDLRSFFDGKVGAGPDAWDWSPLPAFRDGVPKDLYALSVGGTYSVNADSKNQDGAADYLTWLLSDRKRLADAVAEVAFQPYPLNFSADDFPANTDERIKRLYVDMAASKAWGYVTWTCWPPKSDVYIYQEMDKVITGKLTPKDYCAGLDKVFKEELAAKKVPPIPKPAGA</sequence>
<comment type="caution">
    <text evidence="2">The sequence shown here is derived from an EMBL/GenBank/DDBJ whole genome shotgun (WGS) entry which is preliminary data.</text>
</comment>
<organism evidence="2 3">
    <name type="scientific">Tenggerimyces flavus</name>
    <dbReference type="NCBI Taxonomy" id="1708749"/>
    <lineage>
        <taxon>Bacteria</taxon>
        <taxon>Bacillati</taxon>
        <taxon>Actinomycetota</taxon>
        <taxon>Actinomycetes</taxon>
        <taxon>Propionibacteriales</taxon>
        <taxon>Nocardioidaceae</taxon>
        <taxon>Tenggerimyces</taxon>
    </lineage>
</organism>
<feature type="signal peptide" evidence="1">
    <location>
        <begin position="1"/>
        <end position="28"/>
    </location>
</feature>
<name>A0ABV7Y6T0_9ACTN</name>
<dbReference type="Proteomes" id="UP001595699">
    <property type="component" value="Unassembled WGS sequence"/>
</dbReference>
<dbReference type="PANTHER" id="PTHR43649:SF12">
    <property type="entry name" value="DIACETYLCHITOBIOSE BINDING PROTEIN DASA"/>
    <property type="match status" value="1"/>
</dbReference>
<evidence type="ECO:0000256" key="1">
    <source>
        <dbReference type="SAM" id="SignalP"/>
    </source>
</evidence>
<dbReference type="InterPro" id="IPR050490">
    <property type="entry name" value="Bact_solute-bd_prot1"/>
</dbReference>
<dbReference type="Pfam" id="PF01547">
    <property type="entry name" value="SBP_bac_1"/>
    <property type="match status" value="1"/>
</dbReference>
<keyword evidence="3" id="KW-1185">Reference proteome</keyword>
<dbReference type="PROSITE" id="PS51318">
    <property type="entry name" value="TAT"/>
    <property type="match status" value="1"/>
</dbReference>
<dbReference type="PROSITE" id="PS51257">
    <property type="entry name" value="PROKAR_LIPOPROTEIN"/>
    <property type="match status" value="1"/>
</dbReference>
<evidence type="ECO:0000313" key="3">
    <source>
        <dbReference type="Proteomes" id="UP001595699"/>
    </source>
</evidence>
<protein>
    <submittedName>
        <fullName evidence="2">ABC transporter substrate-binding protein</fullName>
    </submittedName>
</protein>
<dbReference type="InterPro" id="IPR006311">
    <property type="entry name" value="TAT_signal"/>
</dbReference>
<dbReference type="EMBL" id="JBHRZH010000004">
    <property type="protein sequence ID" value="MFC3759848.1"/>
    <property type="molecule type" value="Genomic_DNA"/>
</dbReference>
<evidence type="ECO:0000313" key="2">
    <source>
        <dbReference type="EMBL" id="MFC3759848.1"/>
    </source>
</evidence>
<reference evidence="3" key="1">
    <citation type="journal article" date="2019" name="Int. J. Syst. Evol. Microbiol.">
        <title>The Global Catalogue of Microorganisms (GCM) 10K type strain sequencing project: providing services to taxonomists for standard genome sequencing and annotation.</title>
        <authorList>
            <consortium name="The Broad Institute Genomics Platform"/>
            <consortium name="The Broad Institute Genome Sequencing Center for Infectious Disease"/>
            <person name="Wu L."/>
            <person name="Ma J."/>
        </authorList>
    </citation>
    <scope>NUCLEOTIDE SEQUENCE [LARGE SCALE GENOMIC DNA]</scope>
    <source>
        <strain evidence="3">CGMCC 4.7241</strain>
    </source>
</reference>
<proteinExistence type="predicted"/>
<gene>
    <name evidence="2" type="ORF">ACFOUW_03295</name>
</gene>
<keyword evidence="1" id="KW-0732">Signal</keyword>
<dbReference type="PANTHER" id="PTHR43649">
    <property type="entry name" value="ARABINOSE-BINDING PROTEIN-RELATED"/>
    <property type="match status" value="1"/>
</dbReference>
<feature type="chain" id="PRO_5046280119" evidence="1">
    <location>
        <begin position="29"/>
        <end position="459"/>
    </location>
</feature>
<accession>A0ABV7Y6T0</accession>
<dbReference type="RefSeq" id="WP_205120314.1">
    <property type="nucleotide sequence ID" value="NZ_JAFBCM010000001.1"/>
</dbReference>
<dbReference type="Gene3D" id="3.40.190.10">
    <property type="entry name" value="Periplasmic binding protein-like II"/>
    <property type="match status" value="2"/>
</dbReference>
<dbReference type="SUPFAM" id="SSF53850">
    <property type="entry name" value="Periplasmic binding protein-like II"/>
    <property type="match status" value="1"/>
</dbReference>
<dbReference type="InterPro" id="IPR006059">
    <property type="entry name" value="SBP"/>
</dbReference>